<dbReference type="Proteomes" id="UP001317322">
    <property type="component" value="Chromosome"/>
</dbReference>
<dbReference type="InterPro" id="IPR000601">
    <property type="entry name" value="PKD_dom"/>
</dbReference>
<name>A0ABY5K3F6_9CELL</name>
<dbReference type="InterPro" id="IPR035986">
    <property type="entry name" value="PKD_dom_sf"/>
</dbReference>
<dbReference type="RefSeq" id="WP_256791282.1">
    <property type="nucleotide sequence ID" value="NZ_CP101989.1"/>
</dbReference>
<keyword evidence="4" id="KW-1185">Reference proteome</keyword>
<feature type="domain" description="PKD" evidence="2">
    <location>
        <begin position="195"/>
        <end position="239"/>
    </location>
</feature>
<organism evidence="3 4">
    <name type="scientific">Cellulomonas wangsupingiae</name>
    <dbReference type="NCBI Taxonomy" id="2968085"/>
    <lineage>
        <taxon>Bacteria</taxon>
        <taxon>Bacillati</taxon>
        <taxon>Actinomycetota</taxon>
        <taxon>Actinomycetes</taxon>
        <taxon>Micrococcales</taxon>
        <taxon>Cellulomonadaceae</taxon>
        <taxon>Cellulomonas</taxon>
    </lineage>
</organism>
<feature type="chain" id="PRO_5046486601" evidence="1">
    <location>
        <begin position="21"/>
        <end position="292"/>
    </location>
</feature>
<dbReference type="SUPFAM" id="SSF49299">
    <property type="entry name" value="PKD domain"/>
    <property type="match status" value="1"/>
</dbReference>
<dbReference type="EMBL" id="CP101989">
    <property type="protein sequence ID" value="UUI64865.1"/>
    <property type="molecule type" value="Genomic_DNA"/>
</dbReference>
<evidence type="ECO:0000256" key="1">
    <source>
        <dbReference type="SAM" id="SignalP"/>
    </source>
</evidence>
<evidence type="ECO:0000259" key="2">
    <source>
        <dbReference type="PROSITE" id="PS50093"/>
    </source>
</evidence>
<accession>A0ABY5K3F6</accession>
<proteinExistence type="predicted"/>
<protein>
    <submittedName>
        <fullName evidence="3">PKD domain-containing protein</fullName>
    </submittedName>
</protein>
<keyword evidence="1" id="KW-0732">Signal</keyword>
<dbReference type="PROSITE" id="PS50093">
    <property type="entry name" value="PKD"/>
    <property type="match status" value="1"/>
</dbReference>
<sequence length="292" mass="32228">MRGTVALVIGVVVMAPQASAAPPERGNKARVSDDTQAFEALSWLRERDVQRVRALPPEERLVEYERAPYCREAAATWVMGFADGTCATGADLAQAPVQCEEGDTVVMPMWRRERATPASAWSEWTNIDPGGCGVDLLPVLTEADFRRLPLPAPTLTMQPDRGWVLINIETITYTDPAPITLRTDLLGYGITVEATPTRWTYDYGDGHTLTTTSPGHTYPDHDVFHEYEQPGTSAITLTAEWTGRYQIDGNPTWRDINGTATTTATTNPFTIEERTSRLVSDLCTDKPKPPDC</sequence>
<feature type="signal peptide" evidence="1">
    <location>
        <begin position="1"/>
        <end position="20"/>
    </location>
</feature>
<reference evidence="3 4" key="1">
    <citation type="submission" date="2022-07" db="EMBL/GenBank/DDBJ databases">
        <title>Novel species in genus cellulomonas.</title>
        <authorList>
            <person name="Ye L."/>
        </authorList>
    </citation>
    <scope>NUCLEOTIDE SEQUENCE [LARGE SCALE GENOMIC DNA]</scope>
    <source>
        <strain evidence="4">zg-Y908</strain>
    </source>
</reference>
<evidence type="ECO:0000313" key="3">
    <source>
        <dbReference type="EMBL" id="UUI64865.1"/>
    </source>
</evidence>
<gene>
    <name evidence="3" type="ORF">NP075_17405</name>
</gene>
<evidence type="ECO:0000313" key="4">
    <source>
        <dbReference type="Proteomes" id="UP001317322"/>
    </source>
</evidence>